<name>A0A0K6HXU7_9HYPH</name>
<protein>
    <submittedName>
        <fullName evidence="1">Uncharacterized protein</fullName>
    </submittedName>
</protein>
<sequence>MERLEGGLDAFLFDFSVAAGNAGKPAEQDALLRQMVEEAQENKAEDARRYHRALVTKAYALLSTDRDDEAFDAISAALATLEASGGDGHFFNTVSESGDALMTPASAEMTAEIYQRGMTSPLFASTTSPGRAPSLCSTMPSSCVIRGRMMRRCGCICPQ</sequence>
<keyword evidence="2" id="KW-1185">Reference proteome</keyword>
<organism evidence="1 2">
    <name type="scientific">Pannonibacter indicus</name>
    <dbReference type="NCBI Taxonomy" id="466044"/>
    <lineage>
        <taxon>Bacteria</taxon>
        <taxon>Pseudomonadati</taxon>
        <taxon>Pseudomonadota</taxon>
        <taxon>Alphaproteobacteria</taxon>
        <taxon>Hyphomicrobiales</taxon>
        <taxon>Stappiaceae</taxon>
        <taxon>Pannonibacter</taxon>
    </lineage>
</organism>
<dbReference type="OrthoDB" id="9787760at2"/>
<dbReference type="EMBL" id="CYHE01000004">
    <property type="protein sequence ID" value="CUA95872.1"/>
    <property type="molecule type" value="Genomic_DNA"/>
</dbReference>
<accession>A0A0K6HXU7</accession>
<evidence type="ECO:0000313" key="1">
    <source>
        <dbReference type="EMBL" id="CUA95872.1"/>
    </source>
</evidence>
<evidence type="ECO:0000313" key="2">
    <source>
        <dbReference type="Proteomes" id="UP000183900"/>
    </source>
</evidence>
<gene>
    <name evidence="1" type="ORF">Ga0061067_104197</name>
</gene>
<dbReference type="AlphaFoldDB" id="A0A0K6HXU7"/>
<reference evidence="2" key="1">
    <citation type="submission" date="2015-08" db="EMBL/GenBank/DDBJ databases">
        <authorList>
            <person name="Varghese N."/>
        </authorList>
    </citation>
    <scope>NUCLEOTIDE SEQUENCE [LARGE SCALE GENOMIC DNA]</scope>
    <source>
        <strain evidence="2">DSM 23407</strain>
    </source>
</reference>
<dbReference type="RefSeq" id="WP_055455463.1">
    <property type="nucleotide sequence ID" value="NZ_CYHE01000004.1"/>
</dbReference>
<dbReference type="Proteomes" id="UP000183900">
    <property type="component" value="Unassembled WGS sequence"/>
</dbReference>
<proteinExistence type="predicted"/>